<dbReference type="PANTHER" id="PTHR43201:SF5">
    <property type="entry name" value="MEDIUM-CHAIN ACYL-COA LIGASE ACSF2, MITOCHONDRIAL"/>
    <property type="match status" value="1"/>
</dbReference>
<dbReference type="AlphaFoldDB" id="A0A7I7ZTF2"/>
<dbReference type="Gene3D" id="3.30.300.30">
    <property type="match status" value="1"/>
</dbReference>
<evidence type="ECO:0000256" key="1">
    <source>
        <dbReference type="ARBA" id="ARBA00006432"/>
    </source>
</evidence>
<evidence type="ECO:0000256" key="7">
    <source>
        <dbReference type="ARBA" id="ARBA00080667"/>
    </source>
</evidence>
<dbReference type="Proteomes" id="UP000309984">
    <property type="component" value="Unassembled WGS sequence"/>
</dbReference>
<name>A0A7I7ZTF2_9MYCO</name>
<comment type="caution">
    <text evidence="9">The sequence shown here is derived from an EMBL/GenBank/DDBJ whole genome shotgun (WGS) entry which is preliminary data.</text>
</comment>
<evidence type="ECO:0000256" key="5">
    <source>
        <dbReference type="ARBA" id="ARBA00069710"/>
    </source>
</evidence>
<evidence type="ECO:0000256" key="3">
    <source>
        <dbReference type="ARBA" id="ARBA00026121"/>
    </source>
</evidence>
<gene>
    <name evidence="9" type="ORF">C1S79_02820</name>
</gene>
<organism evidence="9 10">
    <name type="scientific">Mycolicibacterium phocaicum</name>
    <dbReference type="NCBI Taxonomy" id="319706"/>
    <lineage>
        <taxon>Bacteria</taxon>
        <taxon>Bacillati</taxon>
        <taxon>Actinomycetota</taxon>
        <taxon>Actinomycetes</taxon>
        <taxon>Mycobacteriales</taxon>
        <taxon>Mycobacteriaceae</taxon>
        <taxon>Mycolicibacterium</taxon>
    </lineage>
</organism>
<proteinExistence type="inferred from homology"/>
<keyword evidence="10" id="KW-1185">Reference proteome</keyword>
<dbReference type="GO" id="GO:0031956">
    <property type="term" value="F:medium-chain fatty acid-CoA ligase activity"/>
    <property type="evidence" value="ECO:0007669"/>
    <property type="project" value="TreeGrafter"/>
</dbReference>
<dbReference type="Pfam" id="PF00501">
    <property type="entry name" value="AMP-binding"/>
    <property type="match status" value="1"/>
</dbReference>
<dbReference type="PROSITE" id="PS00455">
    <property type="entry name" value="AMP_BINDING"/>
    <property type="match status" value="1"/>
</dbReference>
<dbReference type="RefSeq" id="WP_138247869.1">
    <property type="nucleotide sequence ID" value="NZ_AP022616.1"/>
</dbReference>
<dbReference type="EC" id="6.2.1.3" evidence="3"/>
<protein>
    <recommendedName>
        <fullName evidence="5">Long-chain-fatty-acid--CoA ligase FadD13</fullName>
        <ecNumber evidence="3">6.2.1.3</ecNumber>
    </recommendedName>
    <alternativeName>
        <fullName evidence="6">Fatty acyl-CoA ligase</fullName>
    </alternativeName>
    <alternativeName>
        <fullName evidence="8">Fatty acyl-CoA synthetase</fullName>
    </alternativeName>
    <alternativeName>
        <fullName evidence="7">Very-long-chain fatty-acyl-CoA synthetase</fullName>
    </alternativeName>
</protein>
<dbReference type="InterPro" id="IPR020845">
    <property type="entry name" value="AMP-binding_CS"/>
</dbReference>
<evidence type="ECO:0000256" key="6">
    <source>
        <dbReference type="ARBA" id="ARBA00076959"/>
    </source>
</evidence>
<comment type="similarity">
    <text evidence="1">Belongs to the ATP-dependent AMP-binding enzyme family.</text>
</comment>
<dbReference type="Gene3D" id="3.40.50.12780">
    <property type="entry name" value="N-terminal domain of ligase-like"/>
    <property type="match status" value="1"/>
</dbReference>
<dbReference type="EMBL" id="POTM01000010">
    <property type="protein sequence ID" value="TLH74410.1"/>
    <property type="molecule type" value="Genomic_DNA"/>
</dbReference>
<dbReference type="InterPro" id="IPR025110">
    <property type="entry name" value="AMP-bd_C"/>
</dbReference>
<dbReference type="InterPro" id="IPR000873">
    <property type="entry name" value="AMP-dep_synth/lig_dom"/>
</dbReference>
<evidence type="ECO:0000256" key="4">
    <source>
        <dbReference type="ARBA" id="ARBA00036813"/>
    </source>
</evidence>
<dbReference type="InterPro" id="IPR042099">
    <property type="entry name" value="ANL_N_sf"/>
</dbReference>
<evidence type="ECO:0000313" key="10">
    <source>
        <dbReference type="Proteomes" id="UP000309984"/>
    </source>
</evidence>
<dbReference type="SUPFAM" id="SSF56801">
    <property type="entry name" value="Acetyl-CoA synthetase-like"/>
    <property type="match status" value="1"/>
</dbReference>
<dbReference type="GO" id="GO:0004467">
    <property type="term" value="F:long-chain fatty acid-CoA ligase activity"/>
    <property type="evidence" value="ECO:0007669"/>
    <property type="project" value="UniProtKB-EC"/>
</dbReference>
<dbReference type="InterPro" id="IPR045851">
    <property type="entry name" value="AMP-bd_C_sf"/>
</dbReference>
<dbReference type="PANTHER" id="PTHR43201">
    <property type="entry name" value="ACYL-COA SYNTHETASE"/>
    <property type="match status" value="1"/>
</dbReference>
<dbReference type="FunFam" id="3.30.300.30:FF:000008">
    <property type="entry name" value="2,3-dihydroxybenzoate-AMP ligase"/>
    <property type="match status" value="1"/>
</dbReference>
<evidence type="ECO:0000313" key="9">
    <source>
        <dbReference type="EMBL" id="TLH74410.1"/>
    </source>
</evidence>
<reference evidence="9 10" key="1">
    <citation type="submission" date="2018-01" db="EMBL/GenBank/DDBJ databases">
        <title>Comparative genomics of Mycobacterium mucogenicum and Mycobacterium neoaurum clade members emphasizing tRNA and non-coding RNA.</title>
        <authorList>
            <person name="Behra P.R.K."/>
            <person name="Pettersson B.M.F."/>
            <person name="Das S."/>
            <person name="Dasgupta S."/>
            <person name="Kirsebom L.A."/>
        </authorList>
    </citation>
    <scope>NUCLEOTIDE SEQUENCE [LARGE SCALE GENOMIC DNA]</scope>
    <source>
        <strain evidence="9 10">DSM 45104</strain>
    </source>
</reference>
<dbReference type="Pfam" id="PF13193">
    <property type="entry name" value="AMP-binding_C"/>
    <property type="match status" value="1"/>
</dbReference>
<sequence length="540" mass="57546">MDLNSLLAEPARRAGLETRALVALVRAGAIGVDLPHRLVQVLAALDTYGPFGAAPRIAAIRHGAYPAIADERGELTYAEFDEAVNRIANAFRARLAPGDTVGILCRNHRGPLIVAFAASRAGVNAVWLNTAFSARQAAEVANREGVDLLVHDVEFTDLVADIEARHGTFVADIDSASDDLDALAADSSPKAPPAPAKQGRIILLTSGTTGTPKGAPRAEPRSFILPGGLLERLPMRAREATIIGPPLFHGTGLLIAIMTIALGSKLVLRRKFEAEQLVADIERHKATTVCVVPVMLQRVLGLGDDTVRSYDTTSLRAIFCAGSQLPAAVATAAQDLLGDVVYNLYGSTEVALATMATPSDIREAPTSVGKPMLGCRIKIFDDNGQEVPTPGTGRIFVGAATQFEGYTGGGTKEFIDGLMASGDVGHFDDEGRLYIDGRDDDMIVSGGENVFPAEVEELLVTHPAIVEASAIGVDDEEFGKRLRAFVVTVKGTEVSEAEVKQFVKDNLARYKVPREVVFLDELPRNPTGKVLKRDLTARTD</sequence>
<comment type="catalytic activity">
    <reaction evidence="4">
        <text>a long-chain fatty acid + ATP + CoA = a long-chain fatty acyl-CoA + AMP + diphosphate</text>
        <dbReference type="Rhea" id="RHEA:15421"/>
        <dbReference type="ChEBI" id="CHEBI:30616"/>
        <dbReference type="ChEBI" id="CHEBI:33019"/>
        <dbReference type="ChEBI" id="CHEBI:57287"/>
        <dbReference type="ChEBI" id="CHEBI:57560"/>
        <dbReference type="ChEBI" id="CHEBI:83139"/>
        <dbReference type="ChEBI" id="CHEBI:456215"/>
        <dbReference type="EC" id="6.2.1.3"/>
    </reaction>
</comment>
<evidence type="ECO:0000256" key="2">
    <source>
        <dbReference type="ARBA" id="ARBA00022598"/>
    </source>
</evidence>
<accession>A0A7I7ZTF2</accession>
<evidence type="ECO:0000256" key="8">
    <source>
        <dbReference type="ARBA" id="ARBA00083882"/>
    </source>
</evidence>
<keyword evidence="2" id="KW-0436">Ligase</keyword>